<evidence type="ECO:0000256" key="1">
    <source>
        <dbReference type="ARBA" id="ARBA00001933"/>
    </source>
</evidence>
<dbReference type="PANTHER" id="PTHR43727">
    <property type="entry name" value="DIAMINOPIMELATE DECARBOXYLASE"/>
    <property type="match status" value="1"/>
</dbReference>
<reference evidence="5 6" key="1">
    <citation type="submission" date="2020-08" db="EMBL/GenBank/DDBJ databases">
        <title>Sequencing the genomes of 1000 actinobacteria strains.</title>
        <authorList>
            <person name="Klenk H.-P."/>
        </authorList>
    </citation>
    <scope>NUCLEOTIDE SEQUENCE [LARGE SCALE GENOMIC DNA]</scope>
    <source>
        <strain evidence="5 6">DSM 43149</strain>
    </source>
</reference>
<evidence type="ECO:0000259" key="4">
    <source>
        <dbReference type="Pfam" id="PF02784"/>
    </source>
</evidence>
<evidence type="ECO:0000256" key="2">
    <source>
        <dbReference type="ARBA" id="ARBA00022898"/>
    </source>
</evidence>
<protein>
    <submittedName>
        <fullName evidence="5">Diaminopimelate decarboxylase</fullName>
    </submittedName>
</protein>
<dbReference type="InterPro" id="IPR009006">
    <property type="entry name" value="Ala_racemase/Decarboxylase_C"/>
</dbReference>
<dbReference type="SUPFAM" id="SSF51419">
    <property type="entry name" value="PLP-binding barrel"/>
    <property type="match status" value="1"/>
</dbReference>
<evidence type="ECO:0000256" key="3">
    <source>
        <dbReference type="SAM" id="MobiDB-lite"/>
    </source>
</evidence>
<comment type="caution">
    <text evidence="5">The sequence shown here is derived from an EMBL/GenBank/DDBJ whole genome shotgun (WGS) entry which is preliminary data.</text>
</comment>
<evidence type="ECO:0000313" key="6">
    <source>
        <dbReference type="Proteomes" id="UP000578112"/>
    </source>
</evidence>
<organism evidence="5 6">
    <name type="scientific">Actinoplanes digitatis</name>
    <dbReference type="NCBI Taxonomy" id="1868"/>
    <lineage>
        <taxon>Bacteria</taxon>
        <taxon>Bacillati</taxon>
        <taxon>Actinomycetota</taxon>
        <taxon>Actinomycetes</taxon>
        <taxon>Micromonosporales</taxon>
        <taxon>Micromonosporaceae</taxon>
        <taxon>Actinoplanes</taxon>
    </lineage>
</organism>
<comment type="cofactor">
    <cofactor evidence="1">
        <name>pyridoxal 5'-phosphate</name>
        <dbReference type="ChEBI" id="CHEBI:597326"/>
    </cofactor>
</comment>
<dbReference type="Gene3D" id="3.20.20.10">
    <property type="entry name" value="Alanine racemase"/>
    <property type="match status" value="1"/>
</dbReference>
<feature type="compositionally biased region" description="Basic residues" evidence="3">
    <location>
        <begin position="306"/>
        <end position="325"/>
    </location>
</feature>
<accession>A0A7W7HY78</accession>
<proteinExistence type="predicted"/>
<feature type="domain" description="Orn/DAP/Arg decarboxylase 2 N-terminal" evidence="4">
    <location>
        <begin position="60"/>
        <end position="250"/>
    </location>
</feature>
<keyword evidence="6" id="KW-1185">Reference proteome</keyword>
<dbReference type="RefSeq" id="WP_184994343.1">
    <property type="nucleotide sequence ID" value="NZ_BOMK01000042.1"/>
</dbReference>
<dbReference type="GO" id="GO:0008836">
    <property type="term" value="F:diaminopimelate decarboxylase activity"/>
    <property type="evidence" value="ECO:0007669"/>
    <property type="project" value="TreeGrafter"/>
</dbReference>
<feature type="region of interest" description="Disordered" evidence="3">
    <location>
        <begin position="300"/>
        <end position="325"/>
    </location>
</feature>
<evidence type="ECO:0000313" key="5">
    <source>
        <dbReference type="EMBL" id="MBB4762972.1"/>
    </source>
</evidence>
<dbReference type="InterPro" id="IPR022644">
    <property type="entry name" value="De-COase2_N"/>
</dbReference>
<dbReference type="Gene3D" id="2.40.37.10">
    <property type="entry name" value="Lyase, Ornithine Decarboxylase, Chain A, domain 1"/>
    <property type="match status" value="1"/>
</dbReference>
<keyword evidence="2" id="KW-0663">Pyridoxal phosphate</keyword>
<dbReference type="AlphaFoldDB" id="A0A7W7HY78"/>
<gene>
    <name evidence="5" type="ORF">BJ971_003528</name>
</gene>
<dbReference type="GO" id="GO:0009089">
    <property type="term" value="P:lysine biosynthetic process via diaminopimelate"/>
    <property type="evidence" value="ECO:0007669"/>
    <property type="project" value="TreeGrafter"/>
</dbReference>
<dbReference type="Pfam" id="PF02784">
    <property type="entry name" value="Orn_Arg_deC_N"/>
    <property type="match status" value="1"/>
</dbReference>
<sequence length="325" mass="34007">MTLTDLLPSLRTSLPARLDAEVWPSTARWGAQGDLLVGGVRMSALGRTHGTPAHVLDEHDVRARCDEYVRAFGAGTVAYSAKAGLTVEAGRWIAGIGLGCYVSCAAQLRTALLAGFPPERLVLHGSAKSVMDLDAAYACGAAIVAGSIAELERVAARAPQGQRVLLRVVPAPGARARIRYGLRLGAGPALTAIETIAASPNVVLAGLDCSLGHQLIRFQVFEACLREAMAFAAVVRARCLVVVPALNLGGDGGGCHGLRRVLAVRRQACGAADRPVVAGGNATRERGGIARTIPHRAGLHHATACRPHRRRSAGGSRHGRLPPRR</sequence>
<dbReference type="PANTHER" id="PTHR43727:SF2">
    <property type="entry name" value="GROUP IV DECARBOXYLASE"/>
    <property type="match status" value="1"/>
</dbReference>
<dbReference type="EMBL" id="JACHNH010000001">
    <property type="protein sequence ID" value="MBB4762972.1"/>
    <property type="molecule type" value="Genomic_DNA"/>
</dbReference>
<dbReference type="Proteomes" id="UP000578112">
    <property type="component" value="Unassembled WGS sequence"/>
</dbReference>
<name>A0A7W7HY78_9ACTN</name>
<dbReference type="InterPro" id="IPR029066">
    <property type="entry name" value="PLP-binding_barrel"/>
</dbReference>